<evidence type="ECO:0000313" key="2">
    <source>
        <dbReference type="Proteomes" id="UP000068016"/>
    </source>
</evidence>
<dbReference type="PROSITE" id="PS51257">
    <property type="entry name" value="PROKAR_LIPOPROTEIN"/>
    <property type="match status" value="1"/>
</dbReference>
<reference evidence="1 2" key="1">
    <citation type="submission" date="2015-11" db="EMBL/GenBank/DDBJ databases">
        <title>Expanding the genomic diversity of Burkholderia species for the development of highly accurate diagnostics.</title>
        <authorList>
            <person name="Sahl J."/>
            <person name="Keim P."/>
            <person name="Wagner D."/>
        </authorList>
    </citation>
    <scope>NUCLEOTIDE SEQUENCE [LARGE SCALE GENOMIC DNA]</scope>
    <source>
        <strain evidence="1 2">MSMB793WGS</strain>
    </source>
</reference>
<sequence>MKHKGHLAGMLVAASLLTGCGTVVRSLPLPAAATASDTSGVAVYFGAQPHPDIKTTIGPRSESVRVQRGTQAEQQTCDQALAEALNRLRVYAKNHGGNAVINVTTRFHEKRSNSTSEYTCGVSGSAGAIAVSGDVVQLNAQ</sequence>
<organism evidence="1 2">
    <name type="scientific">Burkholderia territorii</name>
    <dbReference type="NCBI Taxonomy" id="1503055"/>
    <lineage>
        <taxon>Bacteria</taxon>
        <taxon>Pseudomonadati</taxon>
        <taxon>Pseudomonadota</taxon>
        <taxon>Betaproteobacteria</taxon>
        <taxon>Burkholderiales</taxon>
        <taxon>Burkholderiaceae</taxon>
        <taxon>Burkholderia</taxon>
        <taxon>Burkholderia cepacia complex</taxon>
    </lineage>
</organism>
<gene>
    <name evidence="1" type="ORF">WT83_06865</name>
</gene>
<comment type="caution">
    <text evidence="1">The sequence shown here is derived from an EMBL/GenBank/DDBJ whole genome shotgun (WGS) entry which is preliminary data.</text>
</comment>
<proteinExistence type="predicted"/>
<dbReference type="Gene3D" id="3.30.110.70">
    <property type="entry name" value="Hypothetical protein apc22750. Chain B"/>
    <property type="match status" value="1"/>
</dbReference>
<accession>A0A104CD81</accession>
<dbReference type="AlphaFoldDB" id="A0A104CD81"/>
<dbReference type="InterPro" id="IPR035439">
    <property type="entry name" value="UPF0145_dom_sf"/>
</dbReference>
<name>A0A104CD81_9BURK</name>
<dbReference type="EMBL" id="LPLZ01000022">
    <property type="protein sequence ID" value="KWN21106.1"/>
    <property type="molecule type" value="Genomic_DNA"/>
</dbReference>
<evidence type="ECO:0000313" key="1">
    <source>
        <dbReference type="EMBL" id="KWN21106.1"/>
    </source>
</evidence>
<dbReference type="RefSeq" id="WP_059507291.1">
    <property type="nucleotide sequence ID" value="NZ_CM004192.1"/>
</dbReference>
<dbReference type="Proteomes" id="UP000068016">
    <property type="component" value="Unassembled WGS sequence"/>
</dbReference>
<protein>
    <submittedName>
        <fullName evidence="1">Signal peptidase</fullName>
    </submittedName>
</protein>
<dbReference type="SUPFAM" id="SSF117782">
    <property type="entry name" value="YbjQ-like"/>
    <property type="match status" value="1"/>
</dbReference>